<evidence type="ECO:0000313" key="1">
    <source>
        <dbReference type="Proteomes" id="UP000095281"/>
    </source>
</evidence>
<keyword evidence="1" id="KW-1185">Reference proteome</keyword>
<sequence length="110" mass="12452">MDVEKQEVATTLTDPVSTENALSTCIDVEKKEGEAPLYYRSSRVLQQQQQQPALSPNVAKLFRGELLPSGPPTSSTAKLYDYIRKNAWSKEDLKDFEINDELDYGNQQIQ</sequence>
<dbReference type="AlphaFoldDB" id="A0A1I8C2C5"/>
<accession>A0A1I8C2C5</accession>
<reference evidence="2" key="1">
    <citation type="submission" date="2016-11" db="UniProtKB">
        <authorList>
            <consortium name="WormBaseParasite"/>
        </authorList>
    </citation>
    <scope>IDENTIFICATION</scope>
</reference>
<name>A0A1I8C2C5_MELHA</name>
<evidence type="ECO:0000313" key="2">
    <source>
        <dbReference type="WBParaSite" id="MhA1_Contig984.frz3.gene13"/>
    </source>
</evidence>
<dbReference type="Proteomes" id="UP000095281">
    <property type="component" value="Unplaced"/>
</dbReference>
<proteinExistence type="predicted"/>
<protein>
    <submittedName>
        <fullName evidence="2">Uncharacterized protein</fullName>
    </submittedName>
</protein>
<dbReference type="WBParaSite" id="MhA1_Contig984.frz3.gene13">
    <property type="protein sequence ID" value="MhA1_Contig984.frz3.gene13"/>
    <property type="gene ID" value="MhA1_Contig984.frz3.gene13"/>
</dbReference>
<organism evidence="1 2">
    <name type="scientific">Meloidogyne hapla</name>
    <name type="common">Root-knot nematode worm</name>
    <dbReference type="NCBI Taxonomy" id="6305"/>
    <lineage>
        <taxon>Eukaryota</taxon>
        <taxon>Metazoa</taxon>
        <taxon>Ecdysozoa</taxon>
        <taxon>Nematoda</taxon>
        <taxon>Chromadorea</taxon>
        <taxon>Rhabditida</taxon>
        <taxon>Tylenchina</taxon>
        <taxon>Tylenchomorpha</taxon>
        <taxon>Tylenchoidea</taxon>
        <taxon>Meloidogynidae</taxon>
        <taxon>Meloidogyninae</taxon>
        <taxon>Meloidogyne</taxon>
    </lineage>
</organism>